<dbReference type="Gene3D" id="1.20.1540.10">
    <property type="entry name" value="Rhomboid-like"/>
    <property type="match status" value="1"/>
</dbReference>
<reference evidence="8 9" key="1">
    <citation type="submission" date="2024-04" db="EMBL/GenBank/DDBJ databases">
        <title>The reference genome of an endangered Asteraceae, Deinandra increscens subsp. villosa, native to the Central Coast of California.</title>
        <authorList>
            <person name="Guilliams M."/>
            <person name="Hasenstab-Lehman K."/>
            <person name="Meyer R."/>
            <person name="Mcevoy S."/>
        </authorList>
    </citation>
    <scope>NUCLEOTIDE SEQUENCE [LARGE SCALE GENOMIC DNA]</scope>
    <source>
        <tissue evidence="8">Leaf</tissue>
    </source>
</reference>
<dbReference type="InterPro" id="IPR050925">
    <property type="entry name" value="Rhomboid_protease_S54"/>
</dbReference>
<feature type="domain" description="Peptidase S54 rhomboid" evidence="7">
    <location>
        <begin position="179"/>
        <end position="316"/>
    </location>
</feature>
<evidence type="ECO:0000256" key="1">
    <source>
        <dbReference type="ARBA" id="ARBA00004141"/>
    </source>
</evidence>
<dbReference type="AlphaFoldDB" id="A0AAP0DH62"/>
<dbReference type="GO" id="GO:0004252">
    <property type="term" value="F:serine-type endopeptidase activity"/>
    <property type="evidence" value="ECO:0007669"/>
    <property type="project" value="InterPro"/>
</dbReference>
<organism evidence="8 9">
    <name type="scientific">Deinandra increscens subsp. villosa</name>
    <dbReference type="NCBI Taxonomy" id="3103831"/>
    <lineage>
        <taxon>Eukaryota</taxon>
        <taxon>Viridiplantae</taxon>
        <taxon>Streptophyta</taxon>
        <taxon>Embryophyta</taxon>
        <taxon>Tracheophyta</taxon>
        <taxon>Spermatophyta</taxon>
        <taxon>Magnoliopsida</taxon>
        <taxon>eudicotyledons</taxon>
        <taxon>Gunneridae</taxon>
        <taxon>Pentapetalae</taxon>
        <taxon>asterids</taxon>
        <taxon>campanulids</taxon>
        <taxon>Asterales</taxon>
        <taxon>Asteraceae</taxon>
        <taxon>Asteroideae</taxon>
        <taxon>Heliantheae alliance</taxon>
        <taxon>Madieae</taxon>
        <taxon>Madiinae</taxon>
        <taxon>Deinandra</taxon>
    </lineage>
</organism>
<gene>
    <name evidence="8" type="ORF">SSX86_009572</name>
</gene>
<evidence type="ECO:0000256" key="6">
    <source>
        <dbReference type="SAM" id="Phobius"/>
    </source>
</evidence>
<dbReference type="SUPFAM" id="SSF144091">
    <property type="entry name" value="Rhomboid-like"/>
    <property type="match status" value="1"/>
</dbReference>
<evidence type="ECO:0000256" key="3">
    <source>
        <dbReference type="ARBA" id="ARBA00022692"/>
    </source>
</evidence>
<dbReference type="PANTHER" id="PTHR43731">
    <property type="entry name" value="RHOMBOID PROTEASE"/>
    <property type="match status" value="1"/>
</dbReference>
<evidence type="ECO:0000256" key="4">
    <source>
        <dbReference type="ARBA" id="ARBA00022989"/>
    </source>
</evidence>
<feature type="transmembrane region" description="Helical" evidence="6">
    <location>
        <begin position="245"/>
        <end position="263"/>
    </location>
</feature>
<keyword evidence="5 6" id="KW-0472">Membrane</keyword>
<dbReference type="Proteomes" id="UP001408789">
    <property type="component" value="Unassembled WGS sequence"/>
</dbReference>
<evidence type="ECO:0000256" key="2">
    <source>
        <dbReference type="ARBA" id="ARBA00009045"/>
    </source>
</evidence>
<dbReference type="Pfam" id="PF01694">
    <property type="entry name" value="Rhomboid"/>
    <property type="match status" value="1"/>
</dbReference>
<dbReference type="FunFam" id="1.20.1540.10:FF:000015">
    <property type="entry name" value="RHOMBOID-like protein 10 chloroplastic"/>
    <property type="match status" value="1"/>
</dbReference>
<keyword evidence="3 6" id="KW-0812">Transmembrane</keyword>
<evidence type="ECO:0000259" key="7">
    <source>
        <dbReference type="Pfam" id="PF01694"/>
    </source>
</evidence>
<dbReference type="InterPro" id="IPR022764">
    <property type="entry name" value="Peptidase_S54_rhomboid_dom"/>
</dbReference>
<protein>
    <recommendedName>
        <fullName evidence="7">Peptidase S54 rhomboid domain-containing protein</fullName>
    </recommendedName>
</protein>
<evidence type="ECO:0000313" key="8">
    <source>
        <dbReference type="EMBL" id="KAK9071004.1"/>
    </source>
</evidence>
<accession>A0AAP0DH62</accession>
<dbReference type="EMBL" id="JBCNJP010000011">
    <property type="protein sequence ID" value="KAK9071004.1"/>
    <property type="molecule type" value="Genomic_DNA"/>
</dbReference>
<evidence type="ECO:0000256" key="5">
    <source>
        <dbReference type="ARBA" id="ARBA00023136"/>
    </source>
</evidence>
<dbReference type="PANTHER" id="PTHR43731:SF26">
    <property type="entry name" value="RHOMBOID-LIKE PROTEIN 10, CHLOROPLASTIC"/>
    <property type="match status" value="1"/>
</dbReference>
<proteinExistence type="inferred from homology"/>
<evidence type="ECO:0000313" key="9">
    <source>
        <dbReference type="Proteomes" id="UP001408789"/>
    </source>
</evidence>
<sequence length="349" mass="38028">MIGSFASQPPEFSVSGHGAGPKPFHLITNAAALRLGRFIRHSFATHRHHLESIIHSPLKAHFNPLSFLPIPHLGHVFRLNGVSYEGSQQFKWLKLHQWPHDAWAVTFSRCLLFFGGEGNKTNYGDQESAYLRAPTRGPVNNRRLTNVLLAINVLVYVAQVASRGQVLMLGAKINGLIDKGQLWRLVTSAFLHANVGHLMINCYSLNSIGPTMEHLSGPRRYLAIYMASAVTSSTMSYWFSKAPAVGASGAIFGLVGSFAIFVLRHNKMVKGGVGDLNHVARVIALNMAIGLLSQGIDNWGHLGGLLGGIATAWLIGPAWELKSTSFLGRKVLVDKAPIFSLPGTKRTSQ</sequence>
<name>A0AAP0DH62_9ASTR</name>
<dbReference type="GO" id="GO:0031969">
    <property type="term" value="C:chloroplast membrane"/>
    <property type="evidence" value="ECO:0007669"/>
    <property type="project" value="TreeGrafter"/>
</dbReference>
<comment type="caution">
    <text evidence="8">The sequence shown here is derived from an EMBL/GenBank/DDBJ whole genome shotgun (WGS) entry which is preliminary data.</text>
</comment>
<comment type="subcellular location">
    <subcellularLocation>
        <location evidence="1">Membrane</location>
        <topology evidence="1">Multi-pass membrane protein</topology>
    </subcellularLocation>
</comment>
<keyword evidence="9" id="KW-1185">Reference proteome</keyword>
<comment type="similarity">
    <text evidence="2">Belongs to the peptidase S54 family.</text>
</comment>
<dbReference type="InterPro" id="IPR035952">
    <property type="entry name" value="Rhomboid-like_sf"/>
</dbReference>
<keyword evidence="4 6" id="KW-1133">Transmembrane helix</keyword>